<keyword evidence="2" id="KW-0812">Transmembrane</keyword>
<organism evidence="3">
    <name type="scientific">Ceratitis capitata</name>
    <name type="common">Mediterranean fruit fly</name>
    <name type="synonym">Tephritis capitata</name>
    <dbReference type="NCBI Taxonomy" id="7213"/>
    <lineage>
        <taxon>Eukaryota</taxon>
        <taxon>Metazoa</taxon>
        <taxon>Ecdysozoa</taxon>
        <taxon>Arthropoda</taxon>
        <taxon>Hexapoda</taxon>
        <taxon>Insecta</taxon>
        <taxon>Pterygota</taxon>
        <taxon>Neoptera</taxon>
        <taxon>Endopterygota</taxon>
        <taxon>Diptera</taxon>
        <taxon>Brachycera</taxon>
        <taxon>Muscomorpha</taxon>
        <taxon>Tephritoidea</taxon>
        <taxon>Tephritidae</taxon>
        <taxon>Ceratitis</taxon>
        <taxon>Ceratitis</taxon>
    </lineage>
</organism>
<proteinExistence type="evidence at transcript level"/>
<evidence type="ECO:0000256" key="2">
    <source>
        <dbReference type="SAM" id="Phobius"/>
    </source>
</evidence>
<reference evidence="3" key="2">
    <citation type="journal article" date="2014" name="BMC Genomics">
        <title>A genomic perspective to assessing quality of mass-reared SIT flies used in Mediterranean fruit fly (Ceratitis capitata) eradication in California.</title>
        <authorList>
            <person name="Calla B."/>
            <person name="Hall B."/>
            <person name="Hou S."/>
            <person name="Geib S.M."/>
        </authorList>
    </citation>
    <scope>NUCLEOTIDE SEQUENCE</scope>
</reference>
<dbReference type="AlphaFoldDB" id="W8C0E7"/>
<name>W8C0E7_CERCA</name>
<keyword evidence="2" id="KW-0472">Membrane</keyword>
<evidence type="ECO:0000256" key="1">
    <source>
        <dbReference type="SAM" id="MobiDB-lite"/>
    </source>
</evidence>
<sequence>MKIKYQHYAHFCGVTASYTVRGLLGVISSSLNIILCSLALLYQDVIEKVLMESGDGKHLQIYYLFKVFIAAFWICIIISSCQLFVSICFMLGCYQFSTPKTKSVLVKKKPKATVGSKSSAALLKSSATPAPPAAPALAPVPTQKLTV</sequence>
<evidence type="ECO:0000313" key="3">
    <source>
        <dbReference type="EMBL" id="JAC02504.1"/>
    </source>
</evidence>
<accession>W8C0E7</accession>
<feature type="region of interest" description="Disordered" evidence="1">
    <location>
        <begin position="125"/>
        <end position="147"/>
    </location>
</feature>
<keyword evidence="2" id="KW-1133">Transmembrane helix</keyword>
<dbReference type="EMBL" id="GAMC01004052">
    <property type="protein sequence ID" value="JAC02504.1"/>
    <property type="molecule type" value="mRNA"/>
</dbReference>
<protein>
    <submittedName>
        <fullName evidence="3">Uncharacterized protein</fullName>
    </submittedName>
</protein>
<reference evidence="3" key="1">
    <citation type="submission" date="2013-07" db="EMBL/GenBank/DDBJ databases">
        <authorList>
            <person name="Geib S."/>
        </authorList>
    </citation>
    <scope>NUCLEOTIDE SEQUENCE</scope>
</reference>
<feature type="transmembrane region" description="Helical" evidence="2">
    <location>
        <begin position="20"/>
        <end position="41"/>
    </location>
</feature>
<feature type="transmembrane region" description="Helical" evidence="2">
    <location>
        <begin position="61"/>
        <end position="94"/>
    </location>
</feature>